<dbReference type="PANTHER" id="PTHR39741:SF2">
    <property type="entry name" value="F-BOX DOMAIN-CONTAINING PROTEIN"/>
    <property type="match status" value="1"/>
</dbReference>
<name>J3LJA5_ORYBR</name>
<feature type="compositionally biased region" description="Basic and acidic residues" evidence="1">
    <location>
        <begin position="8"/>
        <end position="17"/>
    </location>
</feature>
<protein>
    <submittedName>
        <fullName evidence="2">Uncharacterized protein</fullName>
    </submittedName>
</protein>
<dbReference type="eggNOG" id="ENOG502QRFZ">
    <property type="taxonomic scope" value="Eukaryota"/>
</dbReference>
<dbReference type="Proteomes" id="UP000006038">
    <property type="component" value="Chromosome 3"/>
</dbReference>
<dbReference type="InterPro" id="IPR055336">
    <property type="entry name" value="At4g00755-like"/>
</dbReference>
<dbReference type="EnsemblPlants" id="OB03G11310.1">
    <property type="protein sequence ID" value="OB03G11310.1"/>
    <property type="gene ID" value="OB03G11310"/>
</dbReference>
<accession>J3LJA5</accession>
<organism evidence="2">
    <name type="scientific">Oryza brachyantha</name>
    <name type="common">malo sina</name>
    <dbReference type="NCBI Taxonomy" id="4533"/>
    <lineage>
        <taxon>Eukaryota</taxon>
        <taxon>Viridiplantae</taxon>
        <taxon>Streptophyta</taxon>
        <taxon>Embryophyta</taxon>
        <taxon>Tracheophyta</taxon>
        <taxon>Spermatophyta</taxon>
        <taxon>Magnoliopsida</taxon>
        <taxon>Liliopsida</taxon>
        <taxon>Poales</taxon>
        <taxon>Poaceae</taxon>
        <taxon>BOP clade</taxon>
        <taxon>Oryzoideae</taxon>
        <taxon>Oryzeae</taxon>
        <taxon>Oryzinae</taxon>
        <taxon>Oryza</taxon>
    </lineage>
</organism>
<sequence length="292" mass="33018">MSMCLQIRPEDANLAKAEEEEVSRSRPTAHAESSHGVELKIRERDYRTYSYVDGALVPTTMPSVDCILNCVGASSTDHFPEESIDNTLVPQDRHPWFDVWQDGPDVFVPSYWSSGGQDDPDAPESLTYRLISDMCIIDEIRLRPFEAYIQPGNPIYSSKSVRFRLGRSKLPRGSEPFLNDENLMALADENYVWTYTSPEFPMLQENVLQPFKLPRPVLCGGVVKVELLGAVQKQAADDRYYICICYAQVIGRSLWPIFMLDICDPVGYSVFKYLPGAKDLYGEDAKCHRIAG</sequence>
<feature type="region of interest" description="Disordered" evidence="1">
    <location>
        <begin position="1"/>
        <end position="37"/>
    </location>
</feature>
<proteinExistence type="predicted"/>
<dbReference type="Gramene" id="OB03G11310.1">
    <property type="protein sequence ID" value="OB03G11310.1"/>
    <property type="gene ID" value="OB03G11310"/>
</dbReference>
<reference evidence="2" key="1">
    <citation type="journal article" date="2013" name="Nat. Commun.">
        <title>Whole-genome sequencing of Oryza brachyantha reveals mechanisms underlying Oryza genome evolution.</title>
        <authorList>
            <person name="Chen J."/>
            <person name="Huang Q."/>
            <person name="Gao D."/>
            <person name="Wang J."/>
            <person name="Lang Y."/>
            <person name="Liu T."/>
            <person name="Li B."/>
            <person name="Bai Z."/>
            <person name="Luis Goicoechea J."/>
            <person name="Liang C."/>
            <person name="Chen C."/>
            <person name="Zhang W."/>
            <person name="Sun S."/>
            <person name="Liao Y."/>
            <person name="Zhang X."/>
            <person name="Yang L."/>
            <person name="Song C."/>
            <person name="Wang M."/>
            <person name="Shi J."/>
            <person name="Liu G."/>
            <person name="Liu J."/>
            <person name="Zhou H."/>
            <person name="Zhou W."/>
            <person name="Yu Q."/>
            <person name="An N."/>
            <person name="Chen Y."/>
            <person name="Cai Q."/>
            <person name="Wang B."/>
            <person name="Liu B."/>
            <person name="Min J."/>
            <person name="Huang Y."/>
            <person name="Wu H."/>
            <person name="Li Z."/>
            <person name="Zhang Y."/>
            <person name="Yin Y."/>
            <person name="Song W."/>
            <person name="Jiang J."/>
            <person name="Jackson S.A."/>
            <person name="Wing R.A."/>
            <person name="Wang J."/>
            <person name="Chen M."/>
        </authorList>
    </citation>
    <scope>NUCLEOTIDE SEQUENCE [LARGE SCALE GENOMIC DNA]</scope>
    <source>
        <strain evidence="2">cv. IRGC 101232</strain>
    </source>
</reference>
<dbReference type="HOGENOM" id="CLU_042470_0_0_1"/>
<dbReference type="AlphaFoldDB" id="J3LJA5"/>
<reference evidence="2" key="2">
    <citation type="submission" date="2013-04" db="UniProtKB">
        <authorList>
            <consortium name="EnsemblPlants"/>
        </authorList>
    </citation>
    <scope>IDENTIFICATION</scope>
</reference>
<evidence type="ECO:0000313" key="3">
    <source>
        <dbReference type="Proteomes" id="UP000006038"/>
    </source>
</evidence>
<evidence type="ECO:0000313" key="2">
    <source>
        <dbReference type="EnsemblPlants" id="OB03G11310.1"/>
    </source>
</evidence>
<dbReference type="PANTHER" id="PTHR39741">
    <property type="entry name" value="F-BOX DOMAIN CONTAINING PROTEIN, EXPRESSED"/>
    <property type="match status" value="1"/>
</dbReference>
<evidence type="ECO:0000256" key="1">
    <source>
        <dbReference type="SAM" id="MobiDB-lite"/>
    </source>
</evidence>
<keyword evidence="3" id="KW-1185">Reference proteome</keyword>